<evidence type="ECO:0000256" key="5">
    <source>
        <dbReference type="ARBA" id="ARBA00023065"/>
    </source>
</evidence>
<feature type="transmembrane region" description="Helical" evidence="8">
    <location>
        <begin position="205"/>
        <end position="226"/>
    </location>
</feature>
<feature type="transmembrane region" description="Helical" evidence="8">
    <location>
        <begin position="91"/>
        <end position="114"/>
    </location>
</feature>
<accession>A0A2S7K8T5</accession>
<dbReference type="Gene3D" id="1.20.120.350">
    <property type="entry name" value="Voltage-gated potassium channels. Chain C"/>
    <property type="match status" value="1"/>
</dbReference>
<dbReference type="OrthoDB" id="9799090at2"/>
<dbReference type="InterPro" id="IPR003938">
    <property type="entry name" value="K_chnl_volt-dep_EAG/ELK/ERG"/>
</dbReference>
<evidence type="ECO:0000256" key="1">
    <source>
        <dbReference type="ARBA" id="ARBA00004141"/>
    </source>
</evidence>
<dbReference type="Pfam" id="PF07885">
    <property type="entry name" value="Ion_trans_2"/>
    <property type="match status" value="1"/>
</dbReference>
<feature type="domain" description="Potassium channel" evidence="9">
    <location>
        <begin position="152"/>
        <end position="226"/>
    </location>
</feature>
<keyword evidence="7" id="KW-0407">Ion channel</keyword>
<keyword evidence="11" id="KW-1185">Reference proteome</keyword>
<keyword evidence="5" id="KW-0406">Ion transport</keyword>
<dbReference type="GO" id="GO:0008076">
    <property type="term" value="C:voltage-gated potassium channel complex"/>
    <property type="evidence" value="ECO:0007669"/>
    <property type="project" value="InterPro"/>
</dbReference>
<evidence type="ECO:0000256" key="7">
    <source>
        <dbReference type="ARBA" id="ARBA00023303"/>
    </source>
</evidence>
<keyword evidence="2" id="KW-0813">Transport</keyword>
<evidence type="ECO:0000259" key="9">
    <source>
        <dbReference type="Pfam" id="PF07885"/>
    </source>
</evidence>
<dbReference type="GO" id="GO:0005249">
    <property type="term" value="F:voltage-gated potassium channel activity"/>
    <property type="evidence" value="ECO:0007669"/>
    <property type="project" value="InterPro"/>
</dbReference>
<comment type="subcellular location">
    <subcellularLocation>
        <location evidence="1">Membrane</location>
        <topology evidence="1">Multi-pass membrane protein</topology>
    </subcellularLocation>
</comment>
<feature type="transmembrane region" description="Helical" evidence="8">
    <location>
        <begin position="29"/>
        <end position="48"/>
    </location>
</feature>
<evidence type="ECO:0000256" key="3">
    <source>
        <dbReference type="ARBA" id="ARBA00022692"/>
    </source>
</evidence>
<dbReference type="InterPro" id="IPR013099">
    <property type="entry name" value="K_chnl_dom"/>
</dbReference>
<dbReference type="Proteomes" id="UP000239504">
    <property type="component" value="Unassembled WGS sequence"/>
</dbReference>
<protein>
    <submittedName>
        <fullName evidence="10">Ion transporter</fullName>
    </submittedName>
</protein>
<comment type="caution">
    <text evidence="10">The sequence shown here is derived from an EMBL/GenBank/DDBJ whole genome shotgun (WGS) entry which is preliminary data.</text>
</comment>
<keyword evidence="6 8" id="KW-0472">Membrane</keyword>
<dbReference type="SUPFAM" id="SSF81324">
    <property type="entry name" value="Voltage-gated potassium channels"/>
    <property type="match status" value="1"/>
</dbReference>
<dbReference type="AlphaFoldDB" id="A0A2S7K8T5"/>
<name>A0A2S7K8T5_9PROT</name>
<dbReference type="EMBL" id="PJCH01000003">
    <property type="protein sequence ID" value="PQA88916.1"/>
    <property type="molecule type" value="Genomic_DNA"/>
</dbReference>
<dbReference type="GO" id="GO:0001508">
    <property type="term" value="P:action potential"/>
    <property type="evidence" value="ECO:0007669"/>
    <property type="project" value="TreeGrafter"/>
</dbReference>
<evidence type="ECO:0000256" key="8">
    <source>
        <dbReference type="SAM" id="Phobius"/>
    </source>
</evidence>
<dbReference type="InterPro" id="IPR028325">
    <property type="entry name" value="VG_K_chnl"/>
</dbReference>
<dbReference type="InterPro" id="IPR027359">
    <property type="entry name" value="Volt_channel_dom_sf"/>
</dbReference>
<feature type="transmembrane region" description="Helical" evidence="8">
    <location>
        <begin position="149"/>
        <end position="168"/>
    </location>
</feature>
<feature type="transmembrane region" description="Helical" evidence="8">
    <location>
        <begin position="60"/>
        <end position="79"/>
    </location>
</feature>
<reference evidence="10 11" key="1">
    <citation type="submission" date="2017-12" db="EMBL/GenBank/DDBJ databases">
        <authorList>
            <person name="Hurst M.R.H."/>
        </authorList>
    </citation>
    <scope>NUCLEOTIDE SEQUENCE [LARGE SCALE GENOMIC DNA]</scope>
    <source>
        <strain evidence="10 11">SY-3-19</strain>
    </source>
</reference>
<keyword evidence="3 8" id="KW-0812">Transmembrane</keyword>
<evidence type="ECO:0000313" key="10">
    <source>
        <dbReference type="EMBL" id="PQA88916.1"/>
    </source>
</evidence>
<dbReference type="PANTHER" id="PTHR11537">
    <property type="entry name" value="VOLTAGE-GATED POTASSIUM CHANNEL"/>
    <property type="match status" value="1"/>
</dbReference>
<evidence type="ECO:0000256" key="4">
    <source>
        <dbReference type="ARBA" id="ARBA00022989"/>
    </source>
</evidence>
<dbReference type="RefSeq" id="WP_104828553.1">
    <property type="nucleotide sequence ID" value="NZ_PJCH01000003.1"/>
</dbReference>
<proteinExistence type="predicted"/>
<evidence type="ECO:0000256" key="2">
    <source>
        <dbReference type="ARBA" id="ARBA00022448"/>
    </source>
</evidence>
<dbReference type="PANTHER" id="PTHR11537:SF254">
    <property type="entry name" value="POTASSIUM VOLTAGE-GATED CHANNEL PROTEIN SHAB"/>
    <property type="match status" value="1"/>
</dbReference>
<keyword evidence="4 8" id="KW-1133">Transmembrane helix</keyword>
<dbReference type="Gene3D" id="1.10.287.70">
    <property type="match status" value="1"/>
</dbReference>
<organism evidence="10 11">
    <name type="scientific">Hyphococcus luteus</name>
    <dbReference type="NCBI Taxonomy" id="2058213"/>
    <lineage>
        <taxon>Bacteria</taxon>
        <taxon>Pseudomonadati</taxon>
        <taxon>Pseudomonadota</taxon>
        <taxon>Alphaproteobacteria</taxon>
        <taxon>Parvularculales</taxon>
        <taxon>Parvularculaceae</taxon>
        <taxon>Hyphococcus</taxon>
    </lineage>
</organism>
<dbReference type="PRINTS" id="PR01463">
    <property type="entry name" value="EAGCHANLFMLY"/>
</dbReference>
<evidence type="ECO:0000313" key="11">
    <source>
        <dbReference type="Proteomes" id="UP000239504"/>
    </source>
</evidence>
<sequence length="266" mass="30418">MTDGENAHSRKGLNRLLFWLYEGHGTAPFYFRWAFLIFDLLTISYFLWAPFEARGKTHGAIDFTIGAVIAFDLAARFYIARHRHRFVLNWLNWADMVVVVTMFAPLLVSNFAFLRILRAVRAVRAFTFIKRVKVLTPFFQRHERVIDKVANLIVFVFIMAALVYATQVGVNPGVHSYIDALYFTMTTLTTTGYGDILMQGKAGKILAIVIMGLGLTLFLQLLRAIIEPDHKIDHECPDCGLIRHDRDAVHCRHCGRVLHIETEGFT</sequence>
<gene>
    <name evidence="10" type="ORF">CW354_02880</name>
</gene>
<evidence type="ECO:0000256" key="6">
    <source>
        <dbReference type="ARBA" id="ARBA00023136"/>
    </source>
</evidence>